<organism evidence="3 4">
    <name type="scientific">Solirubrobacter deserti</name>
    <dbReference type="NCBI Taxonomy" id="2282478"/>
    <lineage>
        <taxon>Bacteria</taxon>
        <taxon>Bacillati</taxon>
        <taxon>Actinomycetota</taxon>
        <taxon>Thermoleophilia</taxon>
        <taxon>Solirubrobacterales</taxon>
        <taxon>Solirubrobacteraceae</taxon>
        <taxon>Solirubrobacter</taxon>
    </lineage>
</organism>
<dbReference type="PANTHER" id="PTHR30204">
    <property type="entry name" value="REDOX-CYCLING DRUG-SENSING TRANSCRIPTIONAL ACTIVATOR SOXR"/>
    <property type="match status" value="1"/>
</dbReference>
<feature type="domain" description="HTH merR-type" evidence="2">
    <location>
        <begin position="4"/>
        <end position="74"/>
    </location>
</feature>
<comment type="caution">
    <text evidence="3">The sequence shown here is derived from an EMBL/GenBank/DDBJ whole genome shotgun (WGS) entry which is preliminary data.</text>
</comment>
<dbReference type="Pfam" id="PF06445">
    <property type="entry name" value="GyrI-like"/>
    <property type="match status" value="1"/>
</dbReference>
<dbReference type="InterPro" id="IPR029442">
    <property type="entry name" value="GyrI-like"/>
</dbReference>
<dbReference type="InterPro" id="IPR011256">
    <property type="entry name" value="Reg_factor_effector_dom_sf"/>
</dbReference>
<dbReference type="PANTHER" id="PTHR30204:SF97">
    <property type="entry name" value="MERR FAMILY REGULATORY PROTEIN"/>
    <property type="match status" value="1"/>
</dbReference>
<dbReference type="EMBL" id="JAPCID010000043">
    <property type="protein sequence ID" value="MDA0140669.1"/>
    <property type="molecule type" value="Genomic_DNA"/>
</dbReference>
<dbReference type="PROSITE" id="PS50937">
    <property type="entry name" value="HTH_MERR_2"/>
    <property type="match status" value="1"/>
</dbReference>
<dbReference type="Gene3D" id="1.10.1660.10">
    <property type="match status" value="1"/>
</dbReference>
<dbReference type="SMART" id="SM00422">
    <property type="entry name" value="HTH_MERR"/>
    <property type="match status" value="1"/>
</dbReference>
<dbReference type="SMART" id="SM00871">
    <property type="entry name" value="AraC_E_bind"/>
    <property type="match status" value="1"/>
</dbReference>
<dbReference type="Pfam" id="PF13411">
    <property type="entry name" value="MerR_1"/>
    <property type="match status" value="1"/>
</dbReference>
<sequence>MASLVTIGDFSRASHLTVKTLRHYHDAGLLEPSDIDPQTGYRYYSTDQLPVAQVIRRLRNLRMPVADVKAVLAAADADARNRLIADHLDRLESELAETRAAVSELRDLLQPPAPHPIEHRTVPPTPAIAIEDTVDRDDLYAWWQGAIGELTATARAQGLHQTGPVGGLYADELFHDGRGPATVYLPCEGTIKPIGRVVATTIPQAELAVARHDGSPRDIDRTYGELAAHVVRHEIGVAGPLREHYLRGIAETADAAEWQTEIGWPIFRTHA</sequence>
<dbReference type="InterPro" id="IPR000551">
    <property type="entry name" value="MerR-type_HTH_dom"/>
</dbReference>
<dbReference type="SUPFAM" id="SSF55136">
    <property type="entry name" value="Probable bacterial effector-binding domain"/>
    <property type="match status" value="1"/>
</dbReference>
<accession>A0ABT4RQ40</accession>
<reference evidence="3" key="1">
    <citation type="submission" date="2022-10" db="EMBL/GenBank/DDBJ databases">
        <title>The WGS of Solirubrobacter sp. CPCC 204708.</title>
        <authorList>
            <person name="Jiang Z."/>
        </authorList>
    </citation>
    <scope>NUCLEOTIDE SEQUENCE</scope>
    <source>
        <strain evidence="3">CPCC 204708</strain>
    </source>
</reference>
<keyword evidence="4" id="KW-1185">Reference proteome</keyword>
<dbReference type="InterPro" id="IPR047057">
    <property type="entry name" value="MerR_fam"/>
</dbReference>
<name>A0ABT4RQ40_9ACTN</name>
<evidence type="ECO:0000313" key="4">
    <source>
        <dbReference type="Proteomes" id="UP001147700"/>
    </source>
</evidence>
<evidence type="ECO:0000313" key="3">
    <source>
        <dbReference type="EMBL" id="MDA0140669.1"/>
    </source>
</evidence>
<dbReference type="Gene3D" id="3.20.80.10">
    <property type="entry name" value="Regulatory factor, effector binding domain"/>
    <property type="match status" value="1"/>
</dbReference>
<dbReference type="RefSeq" id="WP_202958256.1">
    <property type="nucleotide sequence ID" value="NZ_JAPCID010000043.1"/>
</dbReference>
<evidence type="ECO:0000259" key="2">
    <source>
        <dbReference type="PROSITE" id="PS50937"/>
    </source>
</evidence>
<proteinExistence type="predicted"/>
<protein>
    <submittedName>
        <fullName evidence="3">MerR family transcriptional regulator</fullName>
    </submittedName>
</protein>
<dbReference type="SUPFAM" id="SSF46955">
    <property type="entry name" value="Putative DNA-binding domain"/>
    <property type="match status" value="1"/>
</dbReference>
<dbReference type="Proteomes" id="UP001147700">
    <property type="component" value="Unassembled WGS sequence"/>
</dbReference>
<keyword evidence="1" id="KW-0238">DNA-binding</keyword>
<dbReference type="InterPro" id="IPR009061">
    <property type="entry name" value="DNA-bd_dom_put_sf"/>
</dbReference>
<dbReference type="CDD" id="cd01107">
    <property type="entry name" value="HTH_BmrR"/>
    <property type="match status" value="1"/>
</dbReference>
<gene>
    <name evidence="3" type="ORF">OJ962_24440</name>
</gene>
<dbReference type="InterPro" id="IPR010499">
    <property type="entry name" value="AraC_E-bd"/>
</dbReference>
<evidence type="ECO:0000256" key="1">
    <source>
        <dbReference type="ARBA" id="ARBA00023125"/>
    </source>
</evidence>